<dbReference type="Proteomes" id="UP000005203">
    <property type="component" value="Linkage group LG14"/>
</dbReference>
<dbReference type="InterPro" id="IPR011042">
    <property type="entry name" value="6-blade_b-propeller_TolB-like"/>
</dbReference>
<evidence type="ECO:0000256" key="1">
    <source>
        <dbReference type="ARBA" id="ARBA00004613"/>
    </source>
</evidence>
<evidence type="ECO:0000256" key="5">
    <source>
        <dbReference type="SAM" id="SignalP"/>
    </source>
</evidence>
<comment type="similarity">
    <text evidence="2">Belongs to the major royal jelly protein family.</text>
</comment>
<proteinExistence type="inferred from homology"/>
<dbReference type="SUPFAM" id="SSF63829">
    <property type="entry name" value="Calcium-dependent phosphotriesterase"/>
    <property type="match status" value="1"/>
</dbReference>
<name>A0A7M7GX53_APIME</name>
<dbReference type="InterPro" id="IPR017996">
    <property type="entry name" value="MRJP/yellow-related"/>
</dbReference>
<dbReference type="AlphaFoldDB" id="A0A7M7GX53"/>
<feature type="signal peptide" evidence="5">
    <location>
        <begin position="1"/>
        <end position="16"/>
    </location>
</feature>
<dbReference type="Pfam" id="PF03022">
    <property type="entry name" value="MRJP"/>
    <property type="match status" value="1"/>
</dbReference>
<dbReference type="OMA" id="MWILDNG"/>
<accession>A0A8B6Z0Q5</accession>
<evidence type="ECO:0000313" key="7">
    <source>
        <dbReference type="Proteomes" id="UP000005203"/>
    </source>
</evidence>
<dbReference type="PANTHER" id="PTHR10009:SF18">
    <property type="entry name" value="PROTEIN YELLOW-LIKE PROTEIN"/>
    <property type="match status" value="1"/>
</dbReference>
<keyword evidence="3" id="KW-0964">Secreted</keyword>
<feature type="chain" id="PRO_5044659701" evidence="5">
    <location>
        <begin position="17"/>
        <end position="431"/>
    </location>
</feature>
<protein>
    <submittedName>
        <fullName evidence="8">Protein yellow</fullName>
    </submittedName>
</protein>
<comment type="subcellular location">
    <subcellularLocation>
        <location evidence="1">Secreted</location>
    </subcellularLocation>
</comment>
<dbReference type="KEGG" id="ame:724293"/>
<dbReference type="Gene3D" id="2.120.10.30">
    <property type="entry name" value="TolB, C-terminal domain"/>
    <property type="match status" value="1"/>
</dbReference>
<organism evidence="6">
    <name type="scientific">Apis mellifera</name>
    <name type="common">Honeybee</name>
    <dbReference type="NCBI Taxonomy" id="7460"/>
    <lineage>
        <taxon>Eukaryota</taxon>
        <taxon>Metazoa</taxon>
        <taxon>Ecdysozoa</taxon>
        <taxon>Arthropoda</taxon>
        <taxon>Hexapoda</taxon>
        <taxon>Insecta</taxon>
        <taxon>Pterygota</taxon>
        <taxon>Neoptera</taxon>
        <taxon>Endopterygota</taxon>
        <taxon>Hymenoptera</taxon>
        <taxon>Apocrita</taxon>
        <taxon>Aculeata</taxon>
        <taxon>Apoidea</taxon>
        <taxon>Anthophila</taxon>
        <taxon>Apidae</taxon>
        <taxon>Apis</taxon>
    </lineage>
</organism>
<keyword evidence="4 5" id="KW-0732">Signal</keyword>
<sequence length="431" mass="48359">MKIVVLLVTLVAVAKCHEPFRVVFQWNTIDVMWPSEENKEYAISHNDYVPANNFIAGIKFWKGKMYLTIPRWKDGVPVTLGVTSAKPVNHITAPKLEAFPSWEMQKIGDCSAFQMVQSMEIDPIGRMWVLDSGKMSPLSLEVKTTCPPRLVILDLEKNGEVLRIYEFPANVARHGTAHLNDIVLDHEDGGMAYITDSDRNDPGIIVYSLRNNTSWKVRHDSMKAKHEAIKFMISKTPINIPVPVDGIALSPASSNDRQIYYSPLSSFHLYSIPTSVLKNNASNVDSYVKELGRKNSQTDGMMMSAKGVLYFGLLADDAVAMWDTKQSISFTTGQRVISRDHERMQWPDTFAFDEDGNFYCVTNSLQNILENRVNVSIPNYRVVRSETGVKSYQYLEDGTAPEQPEIPTSAANRISLAVTTGLTILLAFVVQ</sequence>
<evidence type="ECO:0000256" key="3">
    <source>
        <dbReference type="ARBA" id="ARBA00022525"/>
    </source>
</evidence>
<evidence type="ECO:0000313" key="8">
    <source>
        <dbReference type="RefSeq" id="XP_006565008.1"/>
    </source>
</evidence>
<gene>
    <name evidence="6" type="primary">724293</name>
    <name evidence="8" type="synonym">LOC724293</name>
</gene>
<dbReference type="PANTHER" id="PTHR10009">
    <property type="entry name" value="PROTEIN YELLOW-RELATED"/>
    <property type="match status" value="1"/>
</dbReference>
<evidence type="ECO:0000313" key="6">
    <source>
        <dbReference type="EnsemblMetazoa" id="XP_006565008"/>
    </source>
</evidence>
<dbReference type="OrthoDB" id="9977471at2759"/>
<evidence type="ECO:0000256" key="2">
    <source>
        <dbReference type="ARBA" id="ARBA00009127"/>
    </source>
</evidence>
<reference evidence="8" key="2">
    <citation type="submission" date="2025-04" db="UniProtKB">
        <authorList>
            <consortium name="RefSeq"/>
        </authorList>
    </citation>
    <scope>IDENTIFICATION</scope>
    <source>
        <strain evidence="8">DH4</strain>
        <tissue evidence="8">Whole body</tissue>
    </source>
</reference>
<dbReference type="GeneID" id="724293"/>
<accession>A0A7M7GX53</accession>
<evidence type="ECO:0000256" key="4">
    <source>
        <dbReference type="ARBA" id="ARBA00022729"/>
    </source>
</evidence>
<dbReference type="GO" id="GO:0005576">
    <property type="term" value="C:extracellular region"/>
    <property type="evidence" value="ECO:0007669"/>
    <property type="project" value="UniProtKB-SubCell"/>
</dbReference>
<dbReference type="RefSeq" id="XP_006565008.1">
    <property type="nucleotide sequence ID" value="XM_006564945.3"/>
</dbReference>
<keyword evidence="7" id="KW-1185">Reference proteome</keyword>
<reference evidence="6" key="1">
    <citation type="submission" date="2021-01" db="UniProtKB">
        <authorList>
            <consortium name="EnsemblMetazoa"/>
        </authorList>
    </citation>
    <scope>IDENTIFICATION</scope>
    <source>
        <strain evidence="6">DH4</strain>
    </source>
</reference>
<dbReference type="EnsemblMetazoa" id="XM_006564945">
    <property type="protein sequence ID" value="XP_006565008"/>
    <property type="gene ID" value="LOC724293"/>
</dbReference>